<dbReference type="Pfam" id="PF01934">
    <property type="entry name" value="HepT-like"/>
    <property type="match status" value="1"/>
</dbReference>
<evidence type="ECO:0000256" key="4">
    <source>
        <dbReference type="ARBA" id="ARBA00022741"/>
    </source>
</evidence>
<keyword evidence="4" id="KW-0547">Nucleotide-binding</keyword>
<keyword evidence="2" id="KW-1277">Toxin-antitoxin system</keyword>
<dbReference type="Proteomes" id="UP000554054">
    <property type="component" value="Unassembled WGS sequence"/>
</dbReference>
<evidence type="ECO:0000256" key="2">
    <source>
        <dbReference type="ARBA" id="ARBA00022649"/>
    </source>
</evidence>
<proteinExistence type="predicted"/>
<dbReference type="GO" id="GO:0004540">
    <property type="term" value="F:RNA nuclease activity"/>
    <property type="evidence" value="ECO:0007669"/>
    <property type="project" value="InterPro"/>
</dbReference>
<name>A0A852VLK0_9MICO</name>
<dbReference type="GO" id="GO:0000166">
    <property type="term" value="F:nucleotide binding"/>
    <property type="evidence" value="ECO:0007669"/>
    <property type="project" value="UniProtKB-KW"/>
</dbReference>
<evidence type="ECO:0000313" key="6">
    <source>
        <dbReference type="EMBL" id="NYF96956.1"/>
    </source>
</evidence>
<gene>
    <name evidence="6" type="ORF">BJY20_000348</name>
</gene>
<evidence type="ECO:0000256" key="1">
    <source>
        <dbReference type="ARBA" id="ARBA00022553"/>
    </source>
</evidence>
<dbReference type="EMBL" id="JACCAE010000001">
    <property type="protein sequence ID" value="NYF96956.1"/>
    <property type="molecule type" value="Genomic_DNA"/>
</dbReference>
<dbReference type="PANTHER" id="PTHR34139:SF1">
    <property type="entry name" value="RNASE MJ1380-RELATED"/>
    <property type="match status" value="1"/>
</dbReference>
<sequence>MEVRAAKELLHIDAWFRRVDEIVERGQDVYLADDLLQEAGDSLMMKIGEAAKRLAQHDVLAPAGVDWALAVANRNFIIHQYDEINRQLTWQTLARDLPEWAHHLQPLIAEAVTSLERPEEQSSN</sequence>
<evidence type="ECO:0000313" key="7">
    <source>
        <dbReference type="Proteomes" id="UP000554054"/>
    </source>
</evidence>
<dbReference type="GO" id="GO:0110001">
    <property type="term" value="C:toxin-antitoxin complex"/>
    <property type="evidence" value="ECO:0007669"/>
    <property type="project" value="InterPro"/>
</dbReference>
<comment type="caution">
    <text evidence="6">The sequence shown here is derived from an EMBL/GenBank/DDBJ whole genome shotgun (WGS) entry which is preliminary data.</text>
</comment>
<dbReference type="InterPro" id="IPR008201">
    <property type="entry name" value="HepT-like"/>
</dbReference>
<keyword evidence="1" id="KW-0597">Phosphoprotein</keyword>
<keyword evidence="7" id="KW-1185">Reference proteome</keyword>
<dbReference type="RefSeq" id="WP_185989946.1">
    <property type="nucleotide sequence ID" value="NZ_JACCAE010000001.1"/>
</dbReference>
<accession>A0A852VLK0</accession>
<protein>
    <submittedName>
        <fullName evidence="6">Uncharacterized protein with HEPN domain</fullName>
    </submittedName>
</protein>
<dbReference type="PANTHER" id="PTHR34139">
    <property type="entry name" value="UPF0331 PROTEIN MJ0127"/>
    <property type="match status" value="1"/>
</dbReference>
<dbReference type="InterPro" id="IPR051813">
    <property type="entry name" value="HepT_RNase_toxin"/>
</dbReference>
<keyword evidence="3" id="KW-0540">Nuclease</keyword>
<evidence type="ECO:0000256" key="3">
    <source>
        <dbReference type="ARBA" id="ARBA00022722"/>
    </source>
</evidence>
<evidence type="ECO:0000256" key="5">
    <source>
        <dbReference type="ARBA" id="ARBA00022801"/>
    </source>
</evidence>
<dbReference type="AlphaFoldDB" id="A0A852VLK0"/>
<reference evidence="6 7" key="1">
    <citation type="submission" date="2020-07" db="EMBL/GenBank/DDBJ databases">
        <title>Sequencing the genomes of 1000 actinobacteria strains.</title>
        <authorList>
            <person name="Klenk H.-P."/>
        </authorList>
    </citation>
    <scope>NUCLEOTIDE SEQUENCE [LARGE SCALE GENOMIC DNA]</scope>
    <source>
        <strain evidence="6 7">DSM 26154</strain>
    </source>
</reference>
<dbReference type="GO" id="GO:0016787">
    <property type="term" value="F:hydrolase activity"/>
    <property type="evidence" value="ECO:0007669"/>
    <property type="project" value="UniProtKB-KW"/>
</dbReference>
<keyword evidence="5" id="KW-0378">Hydrolase</keyword>
<organism evidence="6 7">
    <name type="scientific">Janibacter cremeus</name>
    <dbReference type="NCBI Taxonomy" id="1285192"/>
    <lineage>
        <taxon>Bacteria</taxon>
        <taxon>Bacillati</taxon>
        <taxon>Actinomycetota</taxon>
        <taxon>Actinomycetes</taxon>
        <taxon>Micrococcales</taxon>
        <taxon>Intrasporangiaceae</taxon>
        <taxon>Janibacter</taxon>
    </lineage>
</organism>